<gene>
    <name evidence="1" type="ORF">SIDU_10260</name>
</gene>
<name>A0A1L5BPN4_SPHIB</name>
<dbReference type="AlphaFoldDB" id="A0A1L5BPN4"/>
<dbReference type="RefSeq" id="WP_007688601.1">
    <property type="nucleotide sequence ID" value="NZ_CP013070.1"/>
</dbReference>
<dbReference type="InterPro" id="IPR013321">
    <property type="entry name" value="Arc_rbn_hlx_hlx"/>
</dbReference>
<dbReference type="Proteomes" id="UP000004550">
    <property type="component" value="Chromosome"/>
</dbReference>
<protein>
    <recommendedName>
        <fullName evidence="3">CopG family transcriptional regulator</fullName>
    </recommendedName>
</protein>
<evidence type="ECO:0000313" key="1">
    <source>
        <dbReference type="EMBL" id="APL94865.1"/>
    </source>
</evidence>
<reference evidence="1 2" key="1">
    <citation type="journal article" date="2012" name="J. Bacteriol.">
        <title>Genome sequence of Sphingobium indicum B90A, a hexachlorocyclohexane-degrading bacterium.</title>
        <authorList>
            <person name="Anand S."/>
            <person name="Sangwan N."/>
            <person name="Lata P."/>
            <person name="Kaur J."/>
            <person name="Dua A."/>
            <person name="Singh A.K."/>
            <person name="Verma M."/>
            <person name="Kaur J."/>
            <person name="Khurana J.P."/>
            <person name="Khurana P."/>
            <person name="Mathur S."/>
            <person name="Lal R."/>
        </authorList>
    </citation>
    <scope>NUCLEOTIDE SEQUENCE [LARGE SCALE GENOMIC DNA]</scope>
    <source>
        <strain evidence="2">DSM 16412 / CCM 7286 / MTCC 6364 / B90A</strain>
    </source>
</reference>
<dbReference type="GO" id="GO:0006355">
    <property type="term" value="P:regulation of DNA-templated transcription"/>
    <property type="evidence" value="ECO:0007669"/>
    <property type="project" value="InterPro"/>
</dbReference>
<evidence type="ECO:0000313" key="2">
    <source>
        <dbReference type="Proteomes" id="UP000004550"/>
    </source>
</evidence>
<sequence>MKSYKTRHQLFLPEEMSRRLEHLAKSSGRARSEILVEALDAWFNRRQAPKSDEAIGIRLTRIERNTDWLRRNQALVWEVLARMVRHQLTTGAMTPVNAAAQAAGAKMFAELIDEIADRFAGKAAPATDDPITRKLRSLQ</sequence>
<dbReference type="EMBL" id="CP013070">
    <property type="protein sequence ID" value="APL94865.1"/>
    <property type="molecule type" value="Genomic_DNA"/>
</dbReference>
<dbReference type="Gene3D" id="1.10.1220.10">
    <property type="entry name" value="Met repressor-like"/>
    <property type="match status" value="1"/>
</dbReference>
<evidence type="ECO:0008006" key="3">
    <source>
        <dbReference type="Google" id="ProtNLM"/>
    </source>
</evidence>
<proteinExistence type="predicted"/>
<dbReference type="KEGG" id="sinb:SIDU_10260"/>
<accession>A0A1L5BPN4</accession>
<organism evidence="1 2">
    <name type="scientific">Sphingobium indicum (strain DSM 16412 / CCM 7286 / MTCC 6364 / B90A)</name>
    <dbReference type="NCBI Taxonomy" id="861109"/>
    <lineage>
        <taxon>Bacteria</taxon>
        <taxon>Pseudomonadati</taxon>
        <taxon>Pseudomonadota</taxon>
        <taxon>Alphaproteobacteria</taxon>
        <taxon>Sphingomonadales</taxon>
        <taxon>Sphingomonadaceae</taxon>
        <taxon>Sphingobium</taxon>
    </lineage>
</organism>